<feature type="non-terminal residue" evidence="2">
    <location>
        <position position="61"/>
    </location>
</feature>
<feature type="transmembrane region" description="Helical" evidence="1">
    <location>
        <begin position="21"/>
        <end position="42"/>
    </location>
</feature>
<keyword evidence="1" id="KW-1133">Transmembrane helix</keyword>
<evidence type="ECO:0000313" key="2">
    <source>
        <dbReference type="EMBL" id="GAH18122.1"/>
    </source>
</evidence>
<keyword evidence="1" id="KW-0812">Transmembrane</keyword>
<dbReference type="AlphaFoldDB" id="X1DD39"/>
<accession>X1DD39</accession>
<gene>
    <name evidence="2" type="ORF">S01H4_57234</name>
</gene>
<reference evidence="2" key="1">
    <citation type="journal article" date="2014" name="Front. Microbiol.">
        <title>High frequency of phylogenetically diverse reductive dehalogenase-homologous genes in deep subseafloor sedimentary metagenomes.</title>
        <authorList>
            <person name="Kawai M."/>
            <person name="Futagami T."/>
            <person name="Toyoda A."/>
            <person name="Takaki Y."/>
            <person name="Nishi S."/>
            <person name="Hori S."/>
            <person name="Arai W."/>
            <person name="Tsubouchi T."/>
            <person name="Morono Y."/>
            <person name="Uchiyama I."/>
            <person name="Ito T."/>
            <person name="Fujiyama A."/>
            <person name="Inagaki F."/>
            <person name="Takami H."/>
        </authorList>
    </citation>
    <scope>NUCLEOTIDE SEQUENCE</scope>
    <source>
        <strain evidence="2">Expedition CK06-06</strain>
    </source>
</reference>
<dbReference type="EMBL" id="BART01033266">
    <property type="protein sequence ID" value="GAH18122.1"/>
    <property type="molecule type" value="Genomic_DNA"/>
</dbReference>
<name>X1DD39_9ZZZZ</name>
<sequence>MNIRLQFVKQTWINIKRDRAKAIFAIGGIAVSIILLTAIGMVNDSMSYNYMGLITNSTGSS</sequence>
<organism evidence="2">
    <name type="scientific">marine sediment metagenome</name>
    <dbReference type="NCBI Taxonomy" id="412755"/>
    <lineage>
        <taxon>unclassified sequences</taxon>
        <taxon>metagenomes</taxon>
        <taxon>ecological metagenomes</taxon>
    </lineage>
</organism>
<keyword evidence="1" id="KW-0472">Membrane</keyword>
<protein>
    <submittedName>
        <fullName evidence="2">Uncharacterized protein</fullName>
    </submittedName>
</protein>
<evidence type="ECO:0000256" key="1">
    <source>
        <dbReference type="SAM" id="Phobius"/>
    </source>
</evidence>
<comment type="caution">
    <text evidence="2">The sequence shown here is derived from an EMBL/GenBank/DDBJ whole genome shotgun (WGS) entry which is preliminary data.</text>
</comment>
<proteinExistence type="predicted"/>